<feature type="transmembrane region" description="Helical" evidence="9">
    <location>
        <begin position="197"/>
        <end position="218"/>
    </location>
</feature>
<evidence type="ECO:0000256" key="2">
    <source>
        <dbReference type="ARBA" id="ARBA00010992"/>
    </source>
</evidence>
<dbReference type="AlphaFoldDB" id="A0A074VTZ0"/>
<feature type="transmembrane region" description="Helical" evidence="9">
    <location>
        <begin position="354"/>
        <end position="376"/>
    </location>
</feature>
<dbReference type="InterPro" id="IPR050814">
    <property type="entry name" value="Myo-inositol_Transporter"/>
</dbReference>
<comment type="similarity">
    <text evidence="2 7">Belongs to the major facilitator superfamily. Sugar transporter (TC 2.A.1.1) family.</text>
</comment>
<sequence length="559" mass="62346">MANEKPPFDSTKGAGPGGETDRIDFKDERSSGSASPSQLHEATLWERQRDPYLGKSEHDIIVDLEGLIQQYDLHDLGGELARVLCGAAAIVQGMDQTAVNGAQLFYFEDFGITNTWEQGCWTSPVLNKYFGRRGTIWISCFVSVASGAWQGATFGKWQLFASRFVGGFAIGAKSSTTPAYAAECSPPRIRGALGSQWQMWTAFGIMLGFIASVAFYSVQADGYPGLNWRLMLASTSIPPIIVCCMTFFAPESPRWLMSKGRYRQAFESLCRLRQCRLHAARDLYDIHVRLMLEYELKPKTAWARATKLFSVPRNRRAAQSAFFVMFMQQFCGVNVIAYYSSAIFRDAGFGEQQALLASMGTGIINWLFAIPGILTIDTKGRRWLLLTTFPYMAACLFFTGFSFFIPEEGTARIGCVATGIYLFMVGYSPGMGPVPFTYSAESFPLAVRDTGMAFATATCWGFNFLLALTWPPLQEAFTPQGAFCWYAAWNLFGFVFTWFCLPETKARPLEELDAVFNIRTRDHFKYHLIKTPLVGKGHVSNDLVEVATIIEGRDMKGDV</sequence>
<dbReference type="SUPFAM" id="SSF103473">
    <property type="entry name" value="MFS general substrate transporter"/>
    <property type="match status" value="1"/>
</dbReference>
<evidence type="ECO:0000313" key="12">
    <source>
        <dbReference type="Proteomes" id="UP000030672"/>
    </source>
</evidence>
<dbReference type="PRINTS" id="PR00171">
    <property type="entry name" value="SUGRTRNSPORT"/>
</dbReference>
<dbReference type="RefSeq" id="XP_040878185.1">
    <property type="nucleotide sequence ID" value="XM_041024958.1"/>
</dbReference>
<evidence type="ECO:0000259" key="10">
    <source>
        <dbReference type="PROSITE" id="PS50850"/>
    </source>
</evidence>
<name>A0A074VTZ0_AURM1</name>
<feature type="transmembrane region" description="Helical" evidence="9">
    <location>
        <begin position="383"/>
        <end position="405"/>
    </location>
</feature>
<evidence type="ECO:0000256" key="4">
    <source>
        <dbReference type="ARBA" id="ARBA00022692"/>
    </source>
</evidence>
<comment type="subcellular location">
    <subcellularLocation>
        <location evidence="1">Membrane</location>
        <topology evidence="1">Multi-pass membrane protein</topology>
    </subcellularLocation>
</comment>
<feature type="compositionally biased region" description="Polar residues" evidence="8">
    <location>
        <begin position="31"/>
        <end position="40"/>
    </location>
</feature>
<dbReference type="InterPro" id="IPR005829">
    <property type="entry name" value="Sugar_transporter_CS"/>
</dbReference>
<keyword evidence="5 9" id="KW-1133">Transmembrane helix</keyword>
<keyword evidence="3 7" id="KW-0813">Transport</keyword>
<evidence type="ECO:0000256" key="8">
    <source>
        <dbReference type="SAM" id="MobiDB-lite"/>
    </source>
</evidence>
<dbReference type="InterPro" id="IPR020846">
    <property type="entry name" value="MFS_dom"/>
</dbReference>
<evidence type="ECO:0000256" key="3">
    <source>
        <dbReference type="ARBA" id="ARBA00022448"/>
    </source>
</evidence>
<dbReference type="InterPro" id="IPR036259">
    <property type="entry name" value="MFS_trans_sf"/>
</dbReference>
<feature type="transmembrane region" description="Helical" evidence="9">
    <location>
        <begin position="482"/>
        <end position="501"/>
    </location>
</feature>
<dbReference type="Gene3D" id="1.20.1250.20">
    <property type="entry name" value="MFS general substrate transporter like domains"/>
    <property type="match status" value="1"/>
</dbReference>
<organism evidence="11 12">
    <name type="scientific">Aureobasidium melanogenum (strain CBS 110374)</name>
    <name type="common">Aureobasidium pullulans var. melanogenum</name>
    <dbReference type="NCBI Taxonomy" id="1043003"/>
    <lineage>
        <taxon>Eukaryota</taxon>
        <taxon>Fungi</taxon>
        <taxon>Dikarya</taxon>
        <taxon>Ascomycota</taxon>
        <taxon>Pezizomycotina</taxon>
        <taxon>Dothideomycetes</taxon>
        <taxon>Dothideomycetidae</taxon>
        <taxon>Dothideales</taxon>
        <taxon>Saccotheciaceae</taxon>
        <taxon>Aureobasidium</taxon>
    </lineage>
</organism>
<keyword evidence="4 9" id="KW-0812">Transmembrane</keyword>
<accession>A0A074VTZ0</accession>
<evidence type="ECO:0000256" key="6">
    <source>
        <dbReference type="ARBA" id="ARBA00023136"/>
    </source>
</evidence>
<feature type="region of interest" description="Disordered" evidence="8">
    <location>
        <begin position="1"/>
        <end position="41"/>
    </location>
</feature>
<gene>
    <name evidence="11" type="ORF">M437DRAFT_67539</name>
</gene>
<feature type="domain" description="Major facilitator superfamily (MFS) profile" evidence="10">
    <location>
        <begin position="58"/>
        <end position="505"/>
    </location>
</feature>
<dbReference type="EMBL" id="KL584839">
    <property type="protein sequence ID" value="KEQ61162.1"/>
    <property type="molecule type" value="Genomic_DNA"/>
</dbReference>
<dbReference type="PROSITE" id="PS00217">
    <property type="entry name" value="SUGAR_TRANSPORT_2"/>
    <property type="match status" value="1"/>
</dbReference>
<evidence type="ECO:0000313" key="11">
    <source>
        <dbReference type="EMBL" id="KEQ61162.1"/>
    </source>
</evidence>
<dbReference type="GO" id="GO:0015791">
    <property type="term" value="P:polyol transmembrane transport"/>
    <property type="evidence" value="ECO:0007669"/>
    <property type="project" value="UniProtKB-ARBA"/>
</dbReference>
<reference evidence="11 12" key="1">
    <citation type="journal article" date="2014" name="BMC Genomics">
        <title>Genome sequencing of four Aureobasidium pullulans varieties: biotechnological potential, stress tolerance, and description of new species.</title>
        <authorList>
            <person name="Gostin Ar C."/>
            <person name="Ohm R.A."/>
            <person name="Kogej T."/>
            <person name="Sonjak S."/>
            <person name="Turk M."/>
            <person name="Zajc J."/>
            <person name="Zalar P."/>
            <person name="Grube M."/>
            <person name="Sun H."/>
            <person name="Han J."/>
            <person name="Sharma A."/>
            <person name="Chiniquy J."/>
            <person name="Ngan C.Y."/>
            <person name="Lipzen A."/>
            <person name="Barry K."/>
            <person name="Grigoriev I.V."/>
            <person name="Gunde-Cimerman N."/>
        </authorList>
    </citation>
    <scope>NUCLEOTIDE SEQUENCE [LARGE SCALE GENOMIC DNA]</scope>
    <source>
        <strain evidence="11 12">CBS 110374</strain>
    </source>
</reference>
<feature type="transmembrane region" description="Helical" evidence="9">
    <location>
        <begin position="230"/>
        <end position="249"/>
    </location>
</feature>
<evidence type="ECO:0000256" key="7">
    <source>
        <dbReference type="RuleBase" id="RU003346"/>
    </source>
</evidence>
<evidence type="ECO:0000256" key="1">
    <source>
        <dbReference type="ARBA" id="ARBA00004141"/>
    </source>
</evidence>
<protein>
    <submittedName>
        <fullName evidence="11">Putative transporter</fullName>
    </submittedName>
</protein>
<dbReference type="GO" id="GO:0022857">
    <property type="term" value="F:transmembrane transporter activity"/>
    <property type="evidence" value="ECO:0007669"/>
    <property type="project" value="InterPro"/>
</dbReference>
<evidence type="ECO:0000256" key="5">
    <source>
        <dbReference type="ARBA" id="ARBA00022989"/>
    </source>
</evidence>
<dbReference type="PANTHER" id="PTHR48020">
    <property type="entry name" value="PROTON MYO-INOSITOL COTRANSPORTER"/>
    <property type="match status" value="1"/>
</dbReference>
<feature type="transmembrane region" description="Helical" evidence="9">
    <location>
        <begin position="321"/>
        <end position="342"/>
    </location>
</feature>
<dbReference type="Pfam" id="PF00083">
    <property type="entry name" value="Sugar_tr"/>
    <property type="match status" value="1"/>
</dbReference>
<keyword evidence="12" id="KW-1185">Reference proteome</keyword>
<keyword evidence="6 9" id="KW-0472">Membrane</keyword>
<dbReference type="PANTHER" id="PTHR48020:SF26">
    <property type="entry name" value="MYO-INOSITOL TRANSPORTER, PUTATIVE (AFU_ORTHOLOGUE AFUA_4G01560)-RELATED"/>
    <property type="match status" value="1"/>
</dbReference>
<feature type="transmembrane region" description="Helical" evidence="9">
    <location>
        <begin position="411"/>
        <end position="430"/>
    </location>
</feature>
<evidence type="ECO:0000256" key="9">
    <source>
        <dbReference type="SAM" id="Phobius"/>
    </source>
</evidence>
<feature type="transmembrane region" description="Helical" evidence="9">
    <location>
        <begin position="451"/>
        <end position="470"/>
    </location>
</feature>
<dbReference type="InterPro" id="IPR003663">
    <property type="entry name" value="Sugar/inositol_transpt"/>
</dbReference>
<dbReference type="HOGENOM" id="CLU_001265_43_5_1"/>
<dbReference type="GO" id="GO:0016020">
    <property type="term" value="C:membrane"/>
    <property type="evidence" value="ECO:0007669"/>
    <property type="project" value="UniProtKB-SubCell"/>
</dbReference>
<dbReference type="InterPro" id="IPR005828">
    <property type="entry name" value="MFS_sugar_transport-like"/>
</dbReference>
<proteinExistence type="inferred from homology"/>
<dbReference type="PROSITE" id="PS50850">
    <property type="entry name" value="MFS"/>
    <property type="match status" value="1"/>
</dbReference>
<dbReference type="GO" id="GO:0015798">
    <property type="term" value="P:myo-inositol transport"/>
    <property type="evidence" value="ECO:0007669"/>
    <property type="project" value="UniProtKB-ARBA"/>
</dbReference>
<dbReference type="Proteomes" id="UP000030672">
    <property type="component" value="Unassembled WGS sequence"/>
</dbReference>
<dbReference type="GeneID" id="63918331"/>
<dbReference type="NCBIfam" id="TIGR00879">
    <property type="entry name" value="SP"/>
    <property type="match status" value="1"/>
</dbReference>
<feature type="compositionally biased region" description="Basic and acidic residues" evidence="8">
    <location>
        <begin position="19"/>
        <end position="30"/>
    </location>
</feature>